<dbReference type="Proteomes" id="UP000734511">
    <property type="component" value="Unassembled WGS sequence"/>
</dbReference>
<keyword evidence="3" id="KW-1185">Reference proteome</keyword>
<organism evidence="2 3">
    <name type="scientific">Actinacidiphila epipremni</name>
    <dbReference type="NCBI Taxonomy" id="2053013"/>
    <lineage>
        <taxon>Bacteria</taxon>
        <taxon>Bacillati</taxon>
        <taxon>Actinomycetota</taxon>
        <taxon>Actinomycetes</taxon>
        <taxon>Kitasatosporales</taxon>
        <taxon>Streptomycetaceae</taxon>
        <taxon>Actinacidiphila</taxon>
    </lineage>
</organism>
<comment type="caution">
    <text evidence="2">The sequence shown here is derived from an EMBL/GenBank/DDBJ whole genome shotgun (WGS) entry which is preliminary data.</text>
</comment>
<sequence>MGTRRGPVQDPRDEHDAALYPTEPGLDAEAAHRQALVLSEVAAEGPVGLFRVLRRAASGDEDAAAVPVSSLIRAIPGATLLDSHDFLLRAHIPPSSRAGDLTPGQRVALVYVVDGTHMAPDLL</sequence>
<gene>
    <name evidence="2" type="ORF">HCN08_07080</name>
</gene>
<evidence type="ECO:0000256" key="1">
    <source>
        <dbReference type="SAM" id="MobiDB-lite"/>
    </source>
</evidence>
<evidence type="ECO:0000313" key="3">
    <source>
        <dbReference type="Proteomes" id="UP000734511"/>
    </source>
</evidence>
<proteinExistence type="predicted"/>
<evidence type="ECO:0000313" key="2">
    <source>
        <dbReference type="EMBL" id="NJP43168.1"/>
    </source>
</evidence>
<accession>A0ABX0ZNF7</accession>
<protein>
    <submittedName>
        <fullName evidence="2">Uncharacterized protein</fullName>
    </submittedName>
</protein>
<dbReference type="Gene3D" id="1.10.8.50">
    <property type="match status" value="1"/>
</dbReference>
<name>A0ABX0ZNF7_9ACTN</name>
<feature type="region of interest" description="Disordered" evidence="1">
    <location>
        <begin position="1"/>
        <end position="20"/>
    </location>
</feature>
<dbReference type="RefSeq" id="WP_167981998.1">
    <property type="nucleotide sequence ID" value="NZ_JAATEJ010000003.1"/>
</dbReference>
<reference evidence="2 3" key="1">
    <citation type="submission" date="2020-03" db="EMBL/GenBank/DDBJ databases">
        <title>WGS of actinomycetes isolated from Thailand.</title>
        <authorList>
            <person name="Thawai C."/>
        </authorList>
    </citation>
    <scope>NUCLEOTIDE SEQUENCE [LARGE SCALE GENOMIC DNA]</scope>
    <source>
        <strain evidence="2 3">PRB2-1</strain>
    </source>
</reference>
<dbReference type="EMBL" id="JAATEJ010000003">
    <property type="protein sequence ID" value="NJP43168.1"/>
    <property type="molecule type" value="Genomic_DNA"/>
</dbReference>